<feature type="compositionally biased region" description="Basic and acidic residues" evidence="1">
    <location>
        <begin position="46"/>
        <end position="58"/>
    </location>
</feature>
<keyword evidence="3" id="KW-1185">Reference proteome</keyword>
<feature type="region of interest" description="Disordered" evidence="1">
    <location>
        <begin position="42"/>
        <end position="86"/>
    </location>
</feature>
<dbReference type="AlphaFoldDB" id="A0A9Q0BVE3"/>
<feature type="compositionally biased region" description="Basic residues" evidence="1">
    <location>
        <begin position="59"/>
        <end position="72"/>
    </location>
</feature>
<dbReference type="EMBL" id="JAMKOV010000001">
    <property type="protein sequence ID" value="KAI8045651.1"/>
    <property type="molecule type" value="Genomic_DNA"/>
</dbReference>
<comment type="caution">
    <text evidence="2">The sequence shown here is derived from an EMBL/GenBank/DDBJ whole genome shotgun (WGS) entry which is preliminary data.</text>
</comment>
<sequence length="101" mass="12260">MFERQTYAFAYFMWRCCCSWLSASASRLVLLSHFVTMAAVRANRTQKKEPSKRLQEQHQHHHHYHHHHHHHQQQQQQQQLGGGGRWSKWRTRRTTRLCFGV</sequence>
<proteinExistence type="predicted"/>
<organism evidence="2 3">
    <name type="scientific">Drosophila gunungcola</name>
    <name type="common">fruit fly</name>
    <dbReference type="NCBI Taxonomy" id="103775"/>
    <lineage>
        <taxon>Eukaryota</taxon>
        <taxon>Metazoa</taxon>
        <taxon>Ecdysozoa</taxon>
        <taxon>Arthropoda</taxon>
        <taxon>Hexapoda</taxon>
        <taxon>Insecta</taxon>
        <taxon>Pterygota</taxon>
        <taxon>Neoptera</taxon>
        <taxon>Endopterygota</taxon>
        <taxon>Diptera</taxon>
        <taxon>Brachycera</taxon>
        <taxon>Muscomorpha</taxon>
        <taxon>Ephydroidea</taxon>
        <taxon>Drosophilidae</taxon>
        <taxon>Drosophila</taxon>
        <taxon>Sophophora</taxon>
    </lineage>
</organism>
<evidence type="ECO:0000313" key="2">
    <source>
        <dbReference type="EMBL" id="KAI8045651.1"/>
    </source>
</evidence>
<protein>
    <submittedName>
        <fullName evidence="2">Uncharacterized protein</fullName>
    </submittedName>
</protein>
<accession>A0A9Q0BVE3</accession>
<evidence type="ECO:0000256" key="1">
    <source>
        <dbReference type="SAM" id="MobiDB-lite"/>
    </source>
</evidence>
<evidence type="ECO:0000313" key="3">
    <source>
        <dbReference type="Proteomes" id="UP001059596"/>
    </source>
</evidence>
<gene>
    <name evidence="2" type="ORF">M5D96_001834</name>
</gene>
<dbReference type="Proteomes" id="UP001059596">
    <property type="component" value="Chromosome 3R"/>
</dbReference>
<name>A0A9Q0BVE3_9MUSC</name>
<reference evidence="2" key="1">
    <citation type="journal article" date="2023" name="Genome Biol. Evol.">
        <title>Long-read-based Genome Assembly of Drosophila gunungcola Reveals Fewer Chemosensory Genes in Flower-breeding Species.</title>
        <authorList>
            <person name="Negi A."/>
            <person name="Liao B.Y."/>
            <person name="Yeh S.D."/>
        </authorList>
    </citation>
    <scope>NUCLEOTIDE SEQUENCE</scope>
    <source>
        <strain evidence="2">Sukarami</strain>
    </source>
</reference>